<protein>
    <submittedName>
        <fullName evidence="2">Zc3h12a-like ribonuclease protein</fullName>
    </submittedName>
</protein>
<evidence type="ECO:0000313" key="3">
    <source>
        <dbReference type="Proteomes" id="UP000284407"/>
    </source>
</evidence>
<dbReference type="Pfam" id="PF11977">
    <property type="entry name" value="RNase_Zc3h12a"/>
    <property type="match status" value="1"/>
</dbReference>
<evidence type="ECO:0000259" key="1">
    <source>
        <dbReference type="Pfam" id="PF11977"/>
    </source>
</evidence>
<dbReference type="EMBL" id="RAQK01000001">
    <property type="protein sequence ID" value="RKE97473.1"/>
    <property type="molecule type" value="Genomic_DNA"/>
</dbReference>
<dbReference type="AlphaFoldDB" id="A0A420DTH7"/>
<dbReference type="InterPro" id="IPR021869">
    <property type="entry name" value="RNase_Zc3h12_NYN"/>
</dbReference>
<evidence type="ECO:0000313" key="2">
    <source>
        <dbReference type="EMBL" id="RKE97473.1"/>
    </source>
</evidence>
<dbReference type="Proteomes" id="UP000284407">
    <property type="component" value="Unassembled WGS sequence"/>
</dbReference>
<feature type="domain" description="RNase NYN" evidence="1">
    <location>
        <begin position="6"/>
        <end position="108"/>
    </location>
</feature>
<dbReference type="Gene3D" id="3.40.50.11980">
    <property type="match status" value="1"/>
</dbReference>
<proteinExistence type="predicted"/>
<dbReference type="STRING" id="1443111.Z949_4113"/>
<reference evidence="2 3" key="1">
    <citation type="submission" date="2018-09" db="EMBL/GenBank/DDBJ databases">
        <title>Genomic Encyclopedia of Archaeal and Bacterial Type Strains, Phase II (KMG-II): from individual species to whole genera.</title>
        <authorList>
            <person name="Goeker M."/>
        </authorList>
    </citation>
    <scope>NUCLEOTIDE SEQUENCE [LARGE SCALE GENOMIC DNA]</scope>
    <source>
        <strain evidence="2 3">DSM 11458</strain>
    </source>
</reference>
<name>A0A420DTH7_9RHOB</name>
<organism evidence="2 3">
    <name type="scientific">Sulfitobacter guttiformis</name>
    <dbReference type="NCBI Taxonomy" id="74349"/>
    <lineage>
        <taxon>Bacteria</taxon>
        <taxon>Pseudomonadati</taxon>
        <taxon>Pseudomonadota</taxon>
        <taxon>Alphaproteobacteria</taxon>
        <taxon>Rhodobacterales</taxon>
        <taxon>Roseobacteraceae</taxon>
        <taxon>Sulfitobacter</taxon>
    </lineage>
</organism>
<sequence>MKFVAQIFVDGSNVLFWRGGQADRDVPLLVIQALLRRRFQPVVYFDHSIGRHLSKDDLAALSNVAQVVIAPRGTPADALLLAAAAQERIQIVSCDRFRDWRPDQPQLRMKWLVTGRIEKGGQVSFSKKLKPAPL</sequence>
<keyword evidence="3" id="KW-1185">Reference proteome</keyword>
<accession>A0A420DTH7</accession>
<comment type="caution">
    <text evidence="2">The sequence shown here is derived from an EMBL/GenBank/DDBJ whole genome shotgun (WGS) entry which is preliminary data.</text>
</comment>
<gene>
    <name evidence="2" type="ORF">C8N30_2077</name>
</gene>
<dbReference type="OrthoDB" id="5196680at2"/>